<reference evidence="2" key="2">
    <citation type="submission" date="2020-09" db="EMBL/GenBank/DDBJ databases">
        <authorList>
            <person name="Sun Q."/>
            <person name="Zhou Y."/>
        </authorList>
    </citation>
    <scope>NUCLEOTIDE SEQUENCE</scope>
    <source>
        <strain evidence="2">CGMCC 1.12698</strain>
    </source>
</reference>
<protein>
    <submittedName>
        <fullName evidence="2">Acetyltransferase</fullName>
    </submittedName>
</protein>
<dbReference type="GO" id="GO:0016747">
    <property type="term" value="F:acyltransferase activity, transferring groups other than amino-acyl groups"/>
    <property type="evidence" value="ECO:0007669"/>
    <property type="project" value="InterPro"/>
</dbReference>
<dbReference type="InterPro" id="IPR016181">
    <property type="entry name" value="Acyl_CoA_acyltransferase"/>
</dbReference>
<name>A0A917AR23_9BACI</name>
<dbReference type="PANTHER" id="PTHR47237:SF2">
    <property type="entry name" value="BLL4206 PROTEIN"/>
    <property type="match status" value="1"/>
</dbReference>
<dbReference type="EMBL" id="BMFK01000001">
    <property type="protein sequence ID" value="GGE63754.1"/>
    <property type="molecule type" value="Genomic_DNA"/>
</dbReference>
<accession>A0A917AR23</accession>
<dbReference type="RefSeq" id="WP_188387532.1">
    <property type="nucleotide sequence ID" value="NZ_BMFK01000001.1"/>
</dbReference>
<dbReference type="CDD" id="cd04301">
    <property type="entry name" value="NAT_SF"/>
    <property type="match status" value="1"/>
</dbReference>
<dbReference type="InterPro" id="IPR041496">
    <property type="entry name" value="YitH/HolE_GNAT"/>
</dbReference>
<dbReference type="Gene3D" id="3.40.630.30">
    <property type="match status" value="1"/>
</dbReference>
<dbReference type="AlphaFoldDB" id="A0A917AR23"/>
<evidence type="ECO:0000259" key="1">
    <source>
        <dbReference type="PROSITE" id="PS51186"/>
    </source>
</evidence>
<proteinExistence type="predicted"/>
<dbReference type="PANTHER" id="PTHR47237">
    <property type="entry name" value="SLL0310 PROTEIN"/>
    <property type="match status" value="1"/>
</dbReference>
<feature type="domain" description="N-acetyltransferase" evidence="1">
    <location>
        <begin position="3"/>
        <end position="137"/>
    </location>
</feature>
<comment type="caution">
    <text evidence="2">The sequence shown here is derived from an EMBL/GenBank/DDBJ whole genome shotgun (WGS) entry which is preliminary data.</text>
</comment>
<evidence type="ECO:0000313" key="2">
    <source>
        <dbReference type="EMBL" id="GGE63754.1"/>
    </source>
</evidence>
<dbReference type="Gene3D" id="3.40.630.90">
    <property type="match status" value="1"/>
</dbReference>
<evidence type="ECO:0000313" key="3">
    <source>
        <dbReference type="Proteomes" id="UP000605259"/>
    </source>
</evidence>
<dbReference type="PROSITE" id="PS51186">
    <property type="entry name" value="GNAT"/>
    <property type="match status" value="1"/>
</dbReference>
<keyword evidence="3" id="KW-1185">Reference proteome</keyword>
<dbReference type="InterPro" id="IPR000182">
    <property type="entry name" value="GNAT_dom"/>
</dbReference>
<dbReference type="Pfam" id="PF18014">
    <property type="entry name" value="Acetyltransf_18"/>
    <property type="match status" value="1"/>
</dbReference>
<sequence>MTYSIEQLNYKDVTKLLDLIYSVGWSYKENELLAVMDCTKSFGHVNEDGQLVSSTVIAPYAAQLASVGLVIVHPDHQRKGLGQEIVEVCLRTIPSETPSILIATNEGKPLYEKLGFRTVSHVNLYTCSEYHAEINASTYNVFPYRESDLSHLVKLDEEAFGAKRKEMVTARIGHSKQTIVVKNDDGEVLGFGISMEREDLLLLAPVIATNDEIATLIIHHLAKGYPGKVRVDLPEGKEDYVLSLETLGFEKVAQAPIMMLGADELPKRNKNLYGISAQAFG</sequence>
<organism evidence="2 3">
    <name type="scientific">Priestia taiwanensis</name>
    <dbReference type="NCBI Taxonomy" id="1347902"/>
    <lineage>
        <taxon>Bacteria</taxon>
        <taxon>Bacillati</taxon>
        <taxon>Bacillota</taxon>
        <taxon>Bacilli</taxon>
        <taxon>Bacillales</taxon>
        <taxon>Bacillaceae</taxon>
        <taxon>Priestia</taxon>
    </lineage>
</organism>
<dbReference type="Proteomes" id="UP000605259">
    <property type="component" value="Unassembled WGS sequence"/>
</dbReference>
<reference evidence="2" key="1">
    <citation type="journal article" date="2014" name="Int. J. Syst. Evol. Microbiol.">
        <title>Complete genome sequence of Corynebacterium casei LMG S-19264T (=DSM 44701T), isolated from a smear-ripened cheese.</title>
        <authorList>
            <consortium name="US DOE Joint Genome Institute (JGI-PGF)"/>
            <person name="Walter F."/>
            <person name="Albersmeier A."/>
            <person name="Kalinowski J."/>
            <person name="Ruckert C."/>
        </authorList>
    </citation>
    <scope>NUCLEOTIDE SEQUENCE</scope>
    <source>
        <strain evidence="2">CGMCC 1.12698</strain>
    </source>
</reference>
<gene>
    <name evidence="2" type="ORF">GCM10007140_12490</name>
</gene>
<dbReference type="InterPro" id="IPR052729">
    <property type="entry name" value="Acyl/Acetyltrans_Enzymes"/>
</dbReference>
<dbReference type="Pfam" id="PF13508">
    <property type="entry name" value="Acetyltransf_7"/>
    <property type="match status" value="1"/>
</dbReference>
<dbReference type="SUPFAM" id="SSF55729">
    <property type="entry name" value="Acyl-CoA N-acyltransferases (Nat)"/>
    <property type="match status" value="1"/>
</dbReference>